<feature type="transmembrane region" description="Helical" evidence="10">
    <location>
        <begin position="356"/>
        <end position="377"/>
    </location>
</feature>
<evidence type="ECO:0000313" key="14">
    <source>
        <dbReference type="Proteomes" id="UP001497480"/>
    </source>
</evidence>
<dbReference type="PANTHER" id="PTHR32468:SF105">
    <property type="entry name" value="CATION_H+ EXCHANGER 3"/>
    <property type="match status" value="1"/>
</dbReference>
<evidence type="ECO:0000256" key="1">
    <source>
        <dbReference type="ARBA" id="ARBA00004141"/>
    </source>
</evidence>
<keyword evidence="8 10" id="KW-0472">Membrane</keyword>
<feature type="transmembrane region" description="Helical" evidence="10">
    <location>
        <begin position="105"/>
        <end position="124"/>
    </location>
</feature>
<keyword evidence="6 10" id="KW-1133">Transmembrane helix</keyword>
<evidence type="ECO:0000256" key="9">
    <source>
        <dbReference type="ARBA" id="ARBA00038341"/>
    </source>
</evidence>
<keyword evidence="14" id="KW-1185">Reference proteome</keyword>
<name>A0AAV1XGQ2_LUPLU</name>
<organism evidence="13 14">
    <name type="scientific">Lupinus luteus</name>
    <name type="common">European yellow lupine</name>
    <dbReference type="NCBI Taxonomy" id="3873"/>
    <lineage>
        <taxon>Eukaryota</taxon>
        <taxon>Viridiplantae</taxon>
        <taxon>Streptophyta</taxon>
        <taxon>Embryophyta</taxon>
        <taxon>Tracheophyta</taxon>
        <taxon>Spermatophyta</taxon>
        <taxon>Magnoliopsida</taxon>
        <taxon>eudicotyledons</taxon>
        <taxon>Gunneridae</taxon>
        <taxon>Pentapetalae</taxon>
        <taxon>rosids</taxon>
        <taxon>fabids</taxon>
        <taxon>Fabales</taxon>
        <taxon>Fabaceae</taxon>
        <taxon>Papilionoideae</taxon>
        <taxon>50 kb inversion clade</taxon>
        <taxon>genistoids sensu lato</taxon>
        <taxon>core genistoids</taxon>
        <taxon>Genisteae</taxon>
        <taxon>Lupinus</taxon>
    </lineage>
</organism>
<comment type="caution">
    <text evidence="13">The sequence shown here is derived from an EMBL/GenBank/DDBJ whole genome shotgun (WGS) entry which is preliminary data.</text>
</comment>
<dbReference type="Pfam" id="PF00999">
    <property type="entry name" value="Na_H_Exchanger"/>
    <property type="match status" value="1"/>
</dbReference>
<keyword evidence="5" id="KW-0630">Potassium</keyword>
<evidence type="ECO:0000256" key="2">
    <source>
        <dbReference type="ARBA" id="ARBA00022448"/>
    </source>
</evidence>
<keyword evidence="4 10" id="KW-0812">Transmembrane</keyword>
<evidence type="ECO:0000256" key="5">
    <source>
        <dbReference type="ARBA" id="ARBA00022958"/>
    </source>
</evidence>
<dbReference type="GO" id="GO:0012505">
    <property type="term" value="C:endomembrane system"/>
    <property type="evidence" value="ECO:0007669"/>
    <property type="project" value="TreeGrafter"/>
</dbReference>
<comment type="similarity">
    <text evidence="9">Belongs to the monovalent cation:proton antiporter 2 (CPA2) transporter (TC 2.A.37) family. CHX (TC 2.A.37.4) subfamily.</text>
</comment>
<dbReference type="Proteomes" id="UP001497480">
    <property type="component" value="Unassembled WGS sequence"/>
</dbReference>
<evidence type="ECO:0000313" key="13">
    <source>
        <dbReference type="EMBL" id="CAL0320342.1"/>
    </source>
</evidence>
<feature type="transmembrane region" description="Helical" evidence="10">
    <location>
        <begin position="278"/>
        <end position="311"/>
    </location>
</feature>
<dbReference type="PANTHER" id="PTHR32468">
    <property type="entry name" value="CATION/H + ANTIPORTER"/>
    <property type="match status" value="1"/>
</dbReference>
<comment type="subcellular location">
    <subcellularLocation>
        <location evidence="1">Membrane</location>
        <topology evidence="1">Multi-pass membrane protein</topology>
    </subcellularLocation>
</comment>
<keyword evidence="3" id="KW-0633">Potassium transport</keyword>
<accession>A0AAV1XGQ2</accession>
<evidence type="ECO:0000256" key="6">
    <source>
        <dbReference type="ARBA" id="ARBA00022989"/>
    </source>
</evidence>
<evidence type="ECO:0000256" key="3">
    <source>
        <dbReference type="ARBA" id="ARBA00022538"/>
    </source>
</evidence>
<sequence>MAYVPGNGTITVYHDSFGVLQVCVQDDRSVGSHGMFYGDNPLDYVLPVTLCQIFIHNILSRLLYFLLKPIRTPKFMCHVIAGILLGPSGLGRSPKYWNVLFPPRQAGFLQLSSLIGALYYIFIVTLKMDITTTLRASKNTWRLGVIPYLSSFIVITTLLCFYSVYEHNPHVQNPAVRTFIGVSMSFSYFPVISDALMEFNLIATEVGQIALCSAMLNDILQWLIVVTRRVISAGSIRSSFMIFNIQLLFLFFCIFIIRPLMKMIVRRTPFGKQVKEIYIVFTLLGVLVMACLTSLIGISIFMGPILFGLIIPSGPPLGTTLVDKSELIIQRLILPFFYIDIGMNTNLSMLQNWREIIGLQCILLAGYLAKMLACVLVSMSYNIKPKHGFVLGLIMNLKGINELLFFSKMRERKASFSSSSPTINVLDEQTYTHLVICVVVMTVIMSPFIKLLYMHRPRIQHASDIGNMRVRSIQTTPRNTEFQIITCIHHESNVSGMIALLEACNPILESPICAYVIQLVEIMAQTAPILLPINYKQNKKMVNLNYPNTDHIMRAFDNFSNNSSGPVTILPYVNVAHYKHMHEAVCNLAQDKMVPLILIPFQENDHVDLGGHVARAIQKLNTRFQARALCTIGILVDRDSRLGSNDNSDLIFHVGIFFVGGQDDREALALGIRMTQRENVMVTLFRFVVTSNNNNKVGEGRFKTKEEEVEEEVEEMLCESLIDEFKSMKFARGNVTWYEIMVVDVVEIMDTIRSLEGHYDLVMVGKRHNIGTLNDEEMAIFIENAETLGMLGDMLSSTEFCMGMVPVLVTQCGGVGESVVHNKLRRIGSATASQKSINVIK</sequence>
<feature type="transmembrane region" description="Helical" evidence="10">
    <location>
        <begin position="209"/>
        <end position="227"/>
    </location>
</feature>
<feature type="transmembrane region" description="Helical" evidence="10">
    <location>
        <begin position="75"/>
        <end position="93"/>
    </location>
</feature>
<dbReference type="GO" id="GO:0006813">
    <property type="term" value="P:potassium ion transport"/>
    <property type="evidence" value="ECO:0007669"/>
    <property type="project" value="UniProtKB-KW"/>
</dbReference>
<keyword evidence="2" id="KW-0813">Transport</keyword>
<dbReference type="AlphaFoldDB" id="A0AAV1XGQ2"/>
<dbReference type="InterPro" id="IPR006153">
    <property type="entry name" value="Cation/H_exchanger_TM"/>
</dbReference>
<dbReference type="GO" id="GO:0015297">
    <property type="term" value="F:antiporter activity"/>
    <property type="evidence" value="ECO:0007669"/>
    <property type="project" value="InterPro"/>
</dbReference>
<feature type="transmembrane region" description="Helical" evidence="10">
    <location>
        <begin position="239"/>
        <end position="257"/>
    </location>
</feature>
<evidence type="ECO:0000259" key="12">
    <source>
        <dbReference type="Pfam" id="PF23259"/>
    </source>
</evidence>
<feature type="domain" description="Cation/H+ exchanger transmembrane" evidence="11">
    <location>
        <begin position="62"/>
        <end position="447"/>
    </location>
</feature>
<reference evidence="13 14" key="1">
    <citation type="submission" date="2024-03" db="EMBL/GenBank/DDBJ databases">
        <authorList>
            <person name="Martinez-Hernandez J."/>
        </authorList>
    </citation>
    <scope>NUCLEOTIDE SEQUENCE [LARGE SCALE GENOMIC DNA]</scope>
</reference>
<gene>
    <name evidence="13" type="ORF">LLUT_LOCUS21402</name>
</gene>
<feature type="domain" description="Cation/H(+) antiporter C-terminal" evidence="12">
    <location>
        <begin position="654"/>
        <end position="811"/>
    </location>
</feature>
<evidence type="ECO:0000256" key="4">
    <source>
        <dbReference type="ARBA" id="ARBA00022692"/>
    </source>
</evidence>
<proteinExistence type="inferred from homology"/>
<dbReference type="GO" id="GO:1902600">
    <property type="term" value="P:proton transmembrane transport"/>
    <property type="evidence" value="ECO:0007669"/>
    <property type="project" value="InterPro"/>
</dbReference>
<dbReference type="InterPro" id="IPR057290">
    <property type="entry name" value="CHX17_C"/>
</dbReference>
<dbReference type="EMBL" id="CAXHTB010000014">
    <property type="protein sequence ID" value="CAL0320342.1"/>
    <property type="molecule type" value="Genomic_DNA"/>
</dbReference>
<feature type="transmembrane region" description="Helical" evidence="10">
    <location>
        <begin position="430"/>
        <end position="453"/>
    </location>
</feature>
<dbReference type="Pfam" id="PF23259">
    <property type="entry name" value="CHX17_C"/>
    <property type="match status" value="1"/>
</dbReference>
<dbReference type="InterPro" id="IPR038770">
    <property type="entry name" value="Na+/solute_symporter_sf"/>
</dbReference>
<dbReference type="GO" id="GO:0006885">
    <property type="term" value="P:regulation of pH"/>
    <property type="evidence" value="ECO:0007669"/>
    <property type="project" value="TreeGrafter"/>
</dbReference>
<evidence type="ECO:0000256" key="7">
    <source>
        <dbReference type="ARBA" id="ARBA00023065"/>
    </source>
</evidence>
<protein>
    <recommendedName>
        <fullName evidence="15">Cation/H+ exchanger domain-containing protein</fullName>
    </recommendedName>
</protein>
<evidence type="ECO:0008006" key="15">
    <source>
        <dbReference type="Google" id="ProtNLM"/>
    </source>
</evidence>
<dbReference type="InterPro" id="IPR050794">
    <property type="entry name" value="CPA2_transporter"/>
</dbReference>
<dbReference type="Gene3D" id="1.20.1530.20">
    <property type="match status" value="1"/>
</dbReference>
<evidence type="ECO:0000256" key="8">
    <source>
        <dbReference type="ARBA" id="ARBA00023136"/>
    </source>
</evidence>
<evidence type="ECO:0000259" key="11">
    <source>
        <dbReference type="Pfam" id="PF00999"/>
    </source>
</evidence>
<feature type="transmembrane region" description="Helical" evidence="10">
    <location>
        <begin position="177"/>
        <end position="197"/>
    </location>
</feature>
<feature type="transmembrane region" description="Helical" evidence="10">
    <location>
        <begin position="145"/>
        <end position="165"/>
    </location>
</feature>
<evidence type="ECO:0000256" key="10">
    <source>
        <dbReference type="SAM" id="Phobius"/>
    </source>
</evidence>
<feature type="transmembrane region" description="Helical" evidence="10">
    <location>
        <begin position="44"/>
        <end position="63"/>
    </location>
</feature>
<keyword evidence="7" id="KW-0406">Ion transport</keyword>
<dbReference type="GO" id="GO:0016020">
    <property type="term" value="C:membrane"/>
    <property type="evidence" value="ECO:0007669"/>
    <property type="project" value="UniProtKB-SubCell"/>
</dbReference>